<name>A0A6J8BTR8_MYTCO</name>
<keyword evidence="1" id="KW-0472">Membrane</keyword>
<dbReference type="PROSITE" id="PS51257">
    <property type="entry name" value="PROKAR_LIPOPROTEIN"/>
    <property type="match status" value="1"/>
</dbReference>
<keyword evidence="3" id="KW-1185">Reference proteome</keyword>
<feature type="transmembrane region" description="Helical" evidence="1">
    <location>
        <begin position="116"/>
        <end position="137"/>
    </location>
</feature>
<dbReference type="EMBL" id="CACVKT020003999">
    <property type="protein sequence ID" value="CAC5387378.1"/>
    <property type="molecule type" value="Genomic_DNA"/>
</dbReference>
<organism evidence="2 3">
    <name type="scientific">Mytilus coruscus</name>
    <name type="common">Sea mussel</name>
    <dbReference type="NCBI Taxonomy" id="42192"/>
    <lineage>
        <taxon>Eukaryota</taxon>
        <taxon>Metazoa</taxon>
        <taxon>Spiralia</taxon>
        <taxon>Lophotrochozoa</taxon>
        <taxon>Mollusca</taxon>
        <taxon>Bivalvia</taxon>
        <taxon>Autobranchia</taxon>
        <taxon>Pteriomorphia</taxon>
        <taxon>Mytilida</taxon>
        <taxon>Mytiloidea</taxon>
        <taxon>Mytilidae</taxon>
        <taxon>Mytilinae</taxon>
        <taxon>Mytilus</taxon>
    </lineage>
</organism>
<gene>
    <name evidence="2" type="ORF">MCOR_22718</name>
</gene>
<feature type="transmembrane region" description="Helical" evidence="1">
    <location>
        <begin position="85"/>
        <end position="109"/>
    </location>
</feature>
<keyword evidence="1" id="KW-0812">Transmembrane</keyword>
<dbReference type="AlphaFoldDB" id="A0A6J8BTR8"/>
<reference evidence="2 3" key="1">
    <citation type="submission" date="2020-06" db="EMBL/GenBank/DDBJ databases">
        <authorList>
            <person name="Li R."/>
            <person name="Bekaert M."/>
        </authorList>
    </citation>
    <scope>NUCLEOTIDE SEQUENCE [LARGE SCALE GENOMIC DNA]</scope>
    <source>
        <strain evidence="3">wild</strain>
    </source>
</reference>
<feature type="transmembrane region" description="Helical" evidence="1">
    <location>
        <begin position="149"/>
        <end position="171"/>
    </location>
</feature>
<dbReference type="Gene3D" id="1.20.140.150">
    <property type="match status" value="1"/>
</dbReference>
<evidence type="ECO:0000313" key="2">
    <source>
        <dbReference type="EMBL" id="CAC5387378.1"/>
    </source>
</evidence>
<dbReference type="OrthoDB" id="6094519at2759"/>
<dbReference type="Proteomes" id="UP000507470">
    <property type="component" value="Unassembled WGS sequence"/>
</dbReference>
<accession>A0A6J8BTR8</accession>
<feature type="transmembrane region" description="Helical" evidence="1">
    <location>
        <begin position="12"/>
        <end position="38"/>
    </location>
</feature>
<proteinExistence type="predicted"/>
<evidence type="ECO:0000256" key="1">
    <source>
        <dbReference type="SAM" id="Phobius"/>
    </source>
</evidence>
<keyword evidence="1" id="KW-1133">Transmembrane helix</keyword>
<protein>
    <submittedName>
        <fullName evidence="2">Uncharacterized protein</fullName>
    </submittedName>
</protein>
<evidence type="ECO:0000313" key="3">
    <source>
        <dbReference type="Proteomes" id="UP000507470"/>
    </source>
</evidence>
<sequence length="193" mass="21475">MAGNRVIGAASLPLIGCIALIAAAVCQVIAFACANWGYDKTRVLYVGLWRDGNCLKSDHRECFRRDHVEYFAEDWLKAVRGLECLALIFLSFPLVTLPIYMYIALGLYYRCMLGTMALCSLISAVCCLAGVVVYGIQITSMDWDTSWCLYVAIVGAAGAFIAFLVLIVATITKRPEKVRRVEKVRMYTIYADE</sequence>